<feature type="transmembrane region" description="Helical" evidence="1">
    <location>
        <begin position="7"/>
        <end position="28"/>
    </location>
</feature>
<dbReference type="Proteomes" id="UP001597468">
    <property type="component" value="Unassembled WGS sequence"/>
</dbReference>
<comment type="caution">
    <text evidence="2">The sequence shown here is derived from an EMBL/GenBank/DDBJ whole genome shotgun (WGS) entry which is preliminary data.</text>
</comment>
<accession>A0ABW5ISA3</accession>
<evidence type="ECO:0000313" key="2">
    <source>
        <dbReference type="EMBL" id="MFD2516551.1"/>
    </source>
</evidence>
<sequence length="63" mass="7048">MNKINPFFHIGTVGMLFTAIFHILMATFSEGAHASFSIMYPVFIVFLIVGTSIMIKKKKPLKA</sequence>
<evidence type="ECO:0000313" key="3">
    <source>
        <dbReference type="Proteomes" id="UP001597468"/>
    </source>
</evidence>
<keyword evidence="1" id="KW-1133">Transmembrane helix</keyword>
<keyword evidence="1" id="KW-0812">Transmembrane</keyword>
<evidence type="ECO:0008006" key="4">
    <source>
        <dbReference type="Google" id="ProtNLM"/>
    </source>
</evidence>
<keyword evidence="3" id="KW-1185">Reference proteome</keyword>
<name>A0ABW5ISA3_9FLAO</name>
<protein>
    <recommendedName>
        <fullName evidence="4">PEP-CTERM protein-sorting domain-containing protein</fullName>
    </recommendedName>
</protein>
<organism evidence="2 3">
    <name type="scientific">Salinimicrobium flavum</name>
    <dbReference type="NCBI Taxonomy" id="1737065"/>
    <lineage>
        <taxon>Bacteria</taxon>
        <taxon>Pseudomonadati</taxon>
        <taxon>Bacteroidota</taxon>
        <taxon>Flavobacteriia</taxon>
        <taxon>Flavobacteriales</taxon>
        <taxon>Flavobacteriaceae</taxon>
        <taxon>Salinimicrobium</taxon>
    </lineage>
</organism>
<evidence type="ECO:0000256" key="1">
    <source>
        <dbReference type="SAM" id="Phobius"/>
    </source>
</evidence>
<proteinExistence type="predicted"/>
<reference evidence="3" key="1">
    <citation type="journal article" date="2019" name="Int. J. Syst. Evol. Microbiol.">
        <title>The Global Catalogue of Microorganisms (GCM) 10K type strain sequencing project: providing services to taxonomists for standard genome sequencing and annotation.</title>
        <authorList>
            <consortium name="The Broad Institute Genomics Platform"/>
            <consortium name="The Broad Institute Genome Sequencing Center for Infectious Disease"/>
            <person name="Wu L."/>
            <person name="Ma J."/>
        </authorList>
    </citation>
    <scope>NUCLEOTIDE SEQUENCE [LARGE SCALE GENOMIC DNA]</scope>
    <source>
        <strain evidence="3">KCTC 42585</strain>
    </source>
</reference>
<gene>
    <name evidence="2" type="ORF">ACFSTG_01455</name>
</gene>
<feature type="transmembrane region" description="Helical" evidence="1">
    <location>
        <begin position="34"/>
        <end position="55"/>
    </location>
</feature>
<dbReference type="RefSeq" id="WP_380747741.1">
    <property type="nucleotide sequence ID" value="NZ_JBHULT010000005.1"/>
</dbReference>
<keyword evidence="1" id="KW-0472">Membrane</keyword>
<dbReference type="EMBL" id="JBHULT010000005">
    <property type="protein sequence ID" value="MFD2516551.1"/>
    <property type="molecule type" value="Genomic_DNA"/>
</dbReference>